<dbReference type="Proteomes" id="UP000615455">
    <property type="component" value="Unassembled WGS sequence"/>
</dbReference>
<dbReference type="EMBL" id="BMHE01000029">
    <property type="protein sequence ID" value="GFZ95225.1"/>
    <property type="molecule type" value="Genomic_DNA"/>
</dbReference>
<keyword evidence="2" id="KW-0238">DNA-binding</keyword>
<dbReference type="Pfam" id="PF02311">
    <property type="entry name" value="AraC_binding"/>
    <property type="match status" value="1"/>
</dbReference>
<evidence type="ECO:0000256" key="1">
    <source>
        <dbReference type="ARBA" id="ARBA00023015"/>
    </source>
</evidence>
<keyword evidence="3" id="KW-0804">Transcription</keyword>
<keyword evidence="1" id="KW-0805">Transcription regulation</keyword>
<feature type="domain" description="HTH araC/xylS-type" evidence="4">
    <location>
        <begin position="192"/>
        <end position="290"/>
    </location>
</feature>
<gene>
    <name evidence="5" type="primary">rhaR</name>
    <name evidence="5" type="ORF">GCM10008018_46900</name>
</gene>
<dbReference type="SUPFAM" id="SSF46689">
    <property type="entry name" value="Homeodomain-like"/>
    <property type="match status" value="2"/>
</dbReference>
<evidence type="ECO:0000256" key="2">
    <source>
        <dbReference type="ARBA" id="ARBA00023125"/>
    </source>
</evidence>
<proteinExistence type="predicted"/>
<evidence type="ECO:0000313" key="6">
    <source>
        <dbReference type="Proteomes" id="UP000615455"/>
    </source>
</evidence>
<sequence>MTIKRSILETAGDQFFLPDLPFYVNRVHESFAMLQHTHDFIEISYVAEGSGAHYIENTSLSVSKGDLFFIPVGVSHVFRPSSTANKNPLIVYNCLFTQEWMEQLLSKQSKGTKDDFNVLFTQAIEQSSWLSFKESNSEFQPLFERLHFEYNAHLSGFMTIFQACVAQLLVFMHRSQLAHPLDMTEAKLQDLDRLLAYIRSHCSHPISLTAAAARLSISERQLHRQLKKHTGMSFTAYVQQARIEACCRQLRLTDHKISDIAATVGYQDMKFFNQLFKKMTGVTPRTYRQQHRT</sequence>
<accession>A0ABQ1F0W0</accession>
<name>A0ABQ1F0W0_9BACL</name>
<evidence type="ECO:0000259" key="4">
    <source>
        <dbReference type="PROSITE" id="PS01124"/>
    </source>
</evidence>
<dbReference type="Pfam" id="PF12833">
    <property type="entry name" value="HTH_18"/>
    <property type="match status" value="1"/>
</dbReference>
<dbReference type="Gene3D" id="1.10.10.60">
    <property type="entry name" value="Homeodomain-like"/>
    <property type="match status" value="2"/>
</dbReference>
<dbReference type="InterPro" id="IPR003313">
    <property type="entry name" value="AraC-bd"/>
</dbReference>
<evidence type="ECO:0000256" key="3">
    <source>
        <dbReference type="ARBA" id="ARBA00023163"/>
    </source>
</evidence>
<dbReference type="PROSITE" id="PS01124">
    <property type="entry name" value="HTH_ARAC_FAMILY_2"/>
    <property type="match status" value="1"/>
</dbReference>
<protein>
    <submittedName>
        <fullName evidence="5">HTH-type transcriptional activator RhaR</fullName>
    </submittedName>
</protein>
<dbReference type="InterPro" id="IPR020449">
    <property type="entry name" value="Tscrpt_reg_AraC-type_HTH"/>
</dbReference>
<dbReference type="SMART" id="SM00342">
    <property type="entry name" value="HTH_ARAC"/>
    <property type="match status" value="1"/>
</dbReference>
<dbReference type="InterPro" id="IPR014710">
    <property type="entry name" value="RmlC-like_jellyroll"/>
</dbReference>
<dbReference type="InterPro" id="IPR037923">
    <property type="entry name" value="HTH-like"/>
</dbReference>
<dbReference type="SUPFAM" id="SSF51215">
    <property type="entry name" value="Regulatory protein AraC"/>
    <property type="match status" value="1"/>
</dbReference>
<reference evidence="6" key="1">
    <citation type="journal article" date="2019" name="Int. J. Syst. Evol. Microbiol.">
        <title>The Global Catalogue of Microorganisms (GCM) 10K type strain sequencing project: providing services to taxonomists for standard genome sequencing and annotation.</title>
        <authorList>
            <consortium name="The Broad Institute Genomics Platform"/>
            <consortium name="The Broad Institute Genome Sequencing Center for Infectious Disease"/>
            <person name="Wu L."/>
            <person name="Ma J."/>
        </authorList>
    </citation>
    <scope>NUCLEOTIDE SEQUENCE [LARGE SCALE GENOMIC DNA]</scope>
    <source>
        <strain evidence="6">CGMCC 1.15043</strain>
    </source>
</reference>
<dbReference type="InterPro" id="IPR009057">
    <property type="entry name" value="Homeodomain-like_sf"/>
</dbReference>
<dbReference type="PANTHER" id="PTHR43280">
    <property type="entry name" value="ARAC-FAMILY TRANSCRIPTIONAL REGULATOR"/>
    <property type="match status" value="1"/>
</dbReference>
<dbReference type="PRINTS" id="PR00032">
    <property type="entry name" value="HTHARAC"/>
</dbReference>
<dbReference type="InterPro" id="IPR018060">
    <property type="entry name" value="HTH_AraC"/>
</dbReference>
<comment type="caution">
    <text evidence="5">The sequence shown here is derived from an EMBL/GenBank/DDBJ whole genome shotgun (WGS) entry which is preliminary data.</text>
</comment>
<dbReference type="Gene3D" id="2.60.120.10">
    <property type="entry name" value="Jelly Rolls"/>
    <property type="match status" value="1"/>
</dbReference>
<dbReference type="PANTHER" id="PTHR43280:SF28">
    <property type="entry name" value="HTH-TYPE TRANSCRIPTIONAL ACTIVATOR RHAS"/>
    <property type="match status" value="1"/>
</dbReference>
<evidence type="ECO:0000313" key="5">
    <source>
        <dbReference type="EMBL" id="GFZ95225.1"/>
    </source>
</evidence>
<organism evidence="5 6">
    <name type="scientific">Paenibacillus marchantiophytorum</name>
    <dbReference type="NCBI Taxonomy" id="1619310"/>
    <lineage>
        <taxon>Bacteria</taxon>
        <taxon>Bacillati</taxon>
        <taxon>Bacillota</taxon>
        <taxon>Bacilli</taxon>
        <taxon>Bacillales</taxon>
        <taxon>Paenibacillaceae</taxon>
        <taxon>Paenibacillus</taxon>
    </lineage>
</organism>
<keyword evidence="6" id="KW-1185">Reference proteome</keyword>